<evidence type="ECO:0008006" key="4">
    <source>
        <dbReference type="Google" id="ProtNLM"/>
    </source>
</evidence>
<accession>A0AAE9XD22</accession>
<evidence type="ECO:0000256" key="1">
    <source>
        <dbReference type="SAM" id="MobiDB-lite"/>
    </source>
</evidence>
<gene>
    <name evidence="2" type="ORF">NY151_08300</name>
</gene>
<feature type="compositionally biased region" description="Basic and acidic residues" evidence="1">
    <location>
        <begin position="73"/>
        <end position="89"/>
    </location>
</feature>
<evidence type="ECO:0000313" key="2">
    <source>
        <dbReference type="EMBL" id="WCG02652.1"/>
    </source>
</evidence>
<reference evidence="2" key="1">
    <citation type="submission" date="2023-01" db="EMBL/GenBank/DDBJ databases">
        <title>Phages are important unrecognized players in the ecology of the oral pathogen Porphyromonas gingivalis.</title>
        <authorList>
            <person name="Matrishin C.B."/>
            <person name="Kauffman K.M."/>
        </authorList>
    </citation>
    <scope>NUCLEOTIDE SEQUENCE</scope>
    <source>
        <strain evidence="2">ATCC 49417</strain>
    </source>
</reference>
<evidence type="ECO:0000313" key="3">
    <source>
        <dbReference type="Proteomes" id="UP001179501"/>
    </source>
</evidence>
<dbReference type="AlphaFoldDB" id="A0AAE9XD22"/>
<sequence>MEDVAPDSTTVCRFRNILVEAELYDRVLGEINRQLEEKRGDHQVGCHRRCEYHEHAPSPRGRKTYGVVEDRDENTNKEVSEKGMIKEVVKPNVDSETSLD</sequence>
<protein>
    <recommendedName>
        <fullName evidence="4">ISPg1 transposase</fullName>
    </recommendedName>
</protein>
<feature type="region of interest" description="Disordered" evidence="1">
    <location>
        <begin position="54"/>
        <end position="100"/>
    </location>
</feature>
<proteinExistence type="predicted"/>
<organism evidence="2 3">
    <name type="scientific">Porphyromonas gingivalis</name>
    <name type="common">Bacteroides gingivalis</name>
    <dbReference type="NCBI Taxonomy" id="837"/>
    <lineage>
        <taxon>Bacteria</taxon>
        <taxon>Pseudomonadati</taxon>
        <taxon>Bacteroidota</taxon>
        <taxon>Bacteroidia</taxon>
        <taxon>Bacteroidales</taxon>
        <taxon>Porphyromonadaceae</taxon>
        <taxon>Porphyromonas</taxon>
    </lineage>
</organism>
<name>A0AAE9XD22_PORGN</name>
<dbReference type="EMBL" id="CP116614">
    <property type="protein sequence ID" value="WCG02652.1"/>
    <property type="molecule type" value="Genomic_DNA"/>
</dbReference>
<dbReference type="Proteomes" id="UP001179501">
    <property type="component" value="Chromosome"/>
</dbReference>